<keyword evidence="2" id="KW-1185">Reference proteome</keyword>
<comment type="caution">
    <text evidence="1">The sequence shown here is derived from an EMBL/GenBank/DDBJ whole genome shotgun (WGS) entry which is preliminary data.</text>
</comment>
<accession>A0ACB9F762</accession>
<organism evidence="1 2">
    <name type="scientific">Cichorium intybus</name>
    <name type="common">Chicory</name>
    <dbReference type="NCBI Taxonomy" id="13427"/>
    <lineage>
        <taxon>Eukaryota</taxon>
        <taxon>Viridiplantae</taxon>
        <taxon>Streptophyta</taxon>
        <taxon>Embryophyta</taxon>
        <taxon>Tracheophyta</taxon>
        <taxon>Spermatophyta</taxon>
        <taxon>Magnoliopsida</taxon>
        <taxon>eudicotyledons</taxon>
        <taxon>Gunneridae</taxon>
        <taxon>Pentapetalae</taxon>
        <taxon>asterids</taxon>
        <taxon>campanulids</taxon>
        <taxon>Asterales</taxon>
        <taxon>Asteraceae</taxon>
        <taxon>Cichorioideae</taxon>
        <taxon>Cichorieae</taxon>
        <taxon>Cichoriinae</taxon>
        <taxon>Cichorium</taxon>
    </lineage>
</organism>
<name>A0ACB9F762_CICIN</name>
<sequence>MKIRLNLPCPYLKPPQLHHSKEVRKEPEPSSSSDTPDGGQRDARREKSSPLEVKKRQQDLEAKLQADREATTGADEE</sequence>
<evidence type="ECO:0000313" key="2">
    <source>
        <dbReference type="Proteomes" id="UP001055811"/>
    </source>
</evidence>
<proteinExistence type="predicted"/>
<gene>
    <name evidence="1" type="ORF">L2E82_16672</name>
</gene>
<protein>
    <submittedName>
        <fullName evidence="1">Uncharacterized protein</fullName>
    </submittedName>
</protein>
<reference evidence="1 2" key="2">
    <citation type="journal article" date="2022" name="Mol. Ecol. Resour.">
        <title>The genomes of chicory, endive, great burdock and yacon provide insights into Asteraceae paleo-polyploidization history and plant inulin production.</title>
        <authorList>
            <person name="Fan W."/>
            <person name="Wang S."/>
            <person name="Wang H."/>
            <person name="Wang A."/>
            <person name="Jiang F."/>
            <person name="Liu H."/>
            <person name="Zhao H."/>
            <person name="Xu D."/>
            <person name="Zhang Y."/>
        </authorList>
    </citation>
    <scope>NUCLEOTIDE SEQUENCE [LARGE SCALE GENOMIC DNA]</scope>
    <source>
        <strain evidence="2">cv. Punajuju</strain>
        <tissue evidence="1">Leaves</tissue>
    </source>
</reference>
<evidence type="ECO:0000313" key="1">
    <source>
        <dbReference type="EMBL" id="KAI3766608.1"/>
    </source>
</evidence>
<reference evidence="2" key="1">
    <citation type="journal article" date="2022" name="Mol. Ecol. Resour.">
        <title>The genomes of chicory, endive, great burdock and yacon provide insights into Asteraceae palaeo-polyploidization history and plant inulin production.</title>
        <authorList>
            <person name="Fan W."/>
            <person name="Wang S."/>
            <person name="Wang H."/>
            <person name="Wang A."/>
            <person name="Jiang F."/>
            <person name="Liu H."/>
            <person name="Zhao H."/>
            <person name="Xu D."/>
            <person name="Zhang Y."/>
        </authorList>
    </citation>
    <scope>NUCLEOTIDE SEQUENCE [LARGE SCALE GENOMIC DNA]</scope>
    <source>
        <strain evidence="2">cv. Punajuju</strain>
    </source>
</reference>
<dbReference type="EMBL" id="CM042011">
    <property type="protein sequence ID" value="KAI3766608.1"/>
    <property type="molecule type" value="Genomic_DNA"/>
</dbReference>
<dbReference type="Proteomes" id="UP001055811">
    <property type="component" value="Linkage Group LG03"/>
</dbReference>